<feature type="compositionally biased region" description="Acidic residues" evidence="1">
    <location>
        <begin position="540"/>
        <end position="549"/>
    </location>
</feature>
<dbReference type="AlphaFoldDB" id="A0A2J6T9N4"/>
<sequence length="549" mass="61834">MHSHYIPSNSFVLRSSFAHPSVSRTTSFLDISMSSTHSSKAMNNRHINLNQIDLDLHRLTNIQLDTIRQSYPDNVAVGAEWTRRQPVRPLYITPKSTENHLITLNGIDLDLPHLTDIQFDTVRRGCPNHPAVNAEWERRHPSPPAPAYYTAENEISVHRITAIETYASSSRSTDAFTDEMDWEPTQWKQTTPSVSLTAVSHICRCPPCNILESRQRQERSYFRVRVRAIADHQRGIEEELEEDSEVDGEGNHKAKGIKYPYILGPIADTVFESHYLPGPRLKDTIRGDPIDPFVGSSANGCTYSSPESTDSELEEPRLFPISPSQAFTPFHITPCFSLQYLPAASLPETRRSSPSRQEERFNFEDSAENGPVMNPFGITSQRNLPRGNEKTKEHSWFQELAAQNALFSALPVFDTIIESDVQDEDAPETAMNSPVELIVPSVPYISDGEGDADEEDNAVKISRELEDVRLAEEDEWQEEGSSHATGEGGEADDEDRNFEFGEEGYVFVNGNEQSDTGGSWSLLRTWNGTARRGSRRPSLVDEESEVRPW</sequence>
<feature type="compositionally biased region" description="Acidic residues" evidence="1">
    <location>
        <begin position="489"/>
        <end position="502"/>
    </location>
</feature>
<proteinExistence type="predicted"/>
<organism evidence="2 3">
    <name type="scientific">Hyaloscypha bicolor E</name>
    <dbReference type="NCBI Taxonomy" id="1095630"/>
    <lineage>
        <taxon>Eukaryota</taxon>
        <taxon>Fungi</taxon>
        <taxon>Dikarya</taxon>
        <taxon>Ascomycota</taxon>
        <taxon>Pezizomycotina</taxon>
        <taxon>Leotiomycetes</taxon>
        <taxon>Helotiales</taxon>
        <taxon>Hyaloscyphaceae</taxon>
        <taxon>Hyaloscypha</taxon>
        <taxon>Hyaloscypha bicolor</taxon>
    </lineage>
</organism>
<name>A0A2J6T9N4_9HELO</name>
<feature type="compositionally biased region" description="Basic and acidic residues" evidence="1">
    <location>
        <begin position="348"/>
        <end position="363"/>
    </location>
</feature>
<feature type="compositionally biased region" description="Polar residues" evidence="1">
    <location>
        <begin position="510"/>
        <end position="528"/>
    </location>
</feature>
<dbReference type="EMBL" id="KZ613813">
    <property type="protein sequence ID" value="PMD59736.1"/>
    <property type="molecule type" value="Genomic_DNA"/>
</dbReference>
<dbReference type="InParanoid" id="A0A2J6T9N4"/>
<dbReference type="GeneID" id="36580678"/>
<dbReference type="RefSeq" id="XP_024736640.1">
    <property type="nucleotide sequence ID" value="XM_024872598.1"/>
</dbReference>
<dbReference type="Proteomes" id="UP000235371">
    <property type="component" value="Unassembled WGS sequence"/>
</dbReference>
<feature type="region of interest" description="Disordered" evidence="1">
    <location>
        <begin position="347"/>
        <end position="376"/>
    </location>
</feature>
<evidence type="ECO:0000256" key="1">
    <source>
        <dbReference type="SAM" id="MobiDB-lite"/>
    </source>
</evidence>
<evidence type="ECO:0000313" key="2">
    <source>
        <dbReference type="EMBL" id="PMD59736.1"/>
    </source>
</evidence>
<feature type="region of interest" description="Disordered" evidence="1">
    <location>
        <begin position="470"/>
        <end position="549"/>
    </location>
</feature>
<reference evidence="2 3" key="1">
    <citation type="submission" date="2016-04" db="EMBL/GenBank/DDBJ databases">
        <title>A degradative enzymes factory behind the ericoid mycorrhizal symbiosis.</title>
        <authorList>
            <consortium name="DOE Joint Genome Institute"/>
            <person name="Martino E."/>
            <person name="Morin E."/>
            <person name="Grelet G."/>
            <person name="Kuo A."/>
            <person name="Kohler A."/>
            <person name="Daghino S."/>
            <person name="Barry K."/>
            <person name="Choi C."/>
            <person name="Cichocki N."/>
            <person name="Clum A."/>
            <person name="Copeland A."/>
            <person name="Hainaut M."/>
            <person name="Haridas S."/>
            <person name="Labutti K."/>
            <person name="Lindquist E."/>
            <person name="Lipzen A."/>
            <person name="Khouja H.-R."/>
            <person name="Murat C."/>
            <person name="Ohm R."/>
            <person name="Olson A."/>
            <person name="Spatafora J."/>
            <person name="Veneault-Fourrey C."/>
            <person name="Henrissat B."/>
            <person name="Grigoriev I."/>
            <person name="Martin F."/>
            <person name="Perotto S."/>
        </authorList>
    </citation>
    <scope>NUCLEOTIDE SEQUENCE [LARGE SCALE GENOMIC DNA]</scope>
    <source>
        <strain evidence="2 3">E</strain>
    </source>
</reference>
<accession>A0A2J6T9N4</accession>
<dbReference type="OrthoDB" id="10312254at2759"/>
<evidence type="ECO:0000313" key="3">
    <source>
        <dbReference type="Proteomes" id="UP000235371"/>
    </source>
</evidence>
<protein>
    <submittedName>
        <fullName evidence="2">Uncharacterized protein</fullName>
    </submittedName>
</protein>
<keyword evidence="3" id="KW-1185">Reference proteome</keyword>
<gene>
    <name evidence="2" type="ORF">K444DRAFT_408994</name>
</gene>